<dbReference type="EC" id="2.8.1.7" evidence="4"/>
<evidence type="ECO:0000256" key="3">
    <source>
        <dbReference type="ARBA" id="ARBA00006490"/>
    </source>
</evidence>
<keyword evidence="14" id="KW-0032">Aminotransferase</keyword>
<comment type="cofactor">
    <cofactor evidence="1 12">
        <name>pyridoxal 5'-phosphate</name>
        <dbReference type="ChEBI" id="CHEBI:597326"/>
    </cofactor>
</comment>
<dbReference type="InterPro" id="IPR016454">
    <property type="entry name" value="Cysteine_dSase"/>
</dbReference>
<dbReference type="PANTHER" id="PTHR11601">
    <property type="entry name" value="CYSTEINE DESULFURYLASE FAMILY MEMBER"/>
    <property type="match status" value="1"/>
</dbReference>
<comment type="catalytic activity">
    <reaction evidence="11">
        <text>(sulfur carrier)-H + L-cysteine = (sulfur carrier)-SH + L-alanine</text>
        <dbReference type="Rhea" id="RHEA:43892"/>
        <dbReference type="Rhea" id="RHEA-COMP:14737"/>
        <dbReference type="Rhea" id="RHEA-COMP:14739"/>
        <dbReference type="ChEBI" id="CHEBI:29917"/>
        <dbReference type="ChEBI" id="CHEBI:35235"/>
        <dbReference type="ChEBI" id="CHEBI:57972"/>
        <dbReference type="ChEBI" id="CHEBI:64428"/>
        <dbReference type="EC" id="2.8.1.7"/>
    </reaction>
</comment>
<dbReference type="InterPro" id="IPR020578">
    <property type="entry name" value="Aminotrans_V_PyrdxlP_BS"/>
</dbReference>
<dbReference type="PIRSF" id="PIRSF005572">
    <property type="entry name" value="NifS"/>
    <property type="match status" value="1"/>
</dbReference>
<evidence type="ECO:0000256" key="1">
    <source>
        <dbReference type="ARBA" id="ARBA00001933"/>
    </source>
</evidence>
<dbReference type="Pfam" id="PF00266">
    <property type="entry name" value="Aminotran_5"/>
    <property type="match status" value="1"/>
</dbReference>
<sequence length="379" mass="40904">MPTYLDNNATTPLEPEVRDVMLRYFDVEYGNADSRTHEYGARANKAVQLAREQIAELAGADPTEVLFTSGATEANNLAILGLADHGHRSGRKHLVTTAIEHKAVLEPMRALEAHGFELSIVGVGDSGRVSSKDVLAAVREDTLLVSVMHANNETGVLQPIGEIAEGLQGHTAYFHVDAVQGFGKELEGPRHARIDMLSASAHKLFGPKGVGTLIARRRGYERPPLKPLTHGGGQERGLRPGTLPVPLIAGFGMAAAIALRDYRVRKEFCSMERRRALEALGPLEPTVIGDQSNALDHVLALGFKGVDSEALMLALRDQVAISNGSACTSARREASHVLTAMGLDPDVIEAVARFSWSHLQPPTAWEELAKQIKDLTVFA</sequence>
<evidence type="ECO:0000256" key="7">
    <source>
        <dbReference type="ARBA" id="ARBA00022723"/>
    </source>
</evidence>
<dbReference type="GO" id="GO:0046872">
    <property type="term" value="F:metal ion binding"/>
    <property type="evidence" value="ECO:0007669"/>
    <property type="project" value="UniProtKB-KW"/>
</dbReference>
<gene>
    <name evidence="14" type="ORF">E7811_15880</name>
</gene>
<evidence type="ECO:0000313" key="14">
    <source>
        <dbReference type="EMBL" id="THD81589.1"/>
    </source>
</evidence>
<protein>
    <recommendedName>
        <fullName evidence="5">Cysteine desulfurase</fullName>
        <ecNumber evidence="4">2.8.1.7</ecNumber>
    </recommendedName>
</protein>
<dbReference type="InterPro" id="IPR015424">
    <property type="entry name" value="PyrdxlP-dep_Trfase"/>
</dbReference>
<evidence type="ECO:0000256" key="11">
    <source>
        <dbReference type="ARBA" id="ARBA00050776"/>
    </source>
</evidence>
<dbReference type="InterPro" id="IPR000192">
    <property type="entry name" value="Aminotrans_V_dom"/>
</dbReference>
<evidence type="ECO:0000256" key="6">
    <source>
        <dbReference type="ARBA" id="ARBA00022679"/>
    </source>
</evidence>
<organism evidence="14 15">
    <name type="scientific">Aliigemmobacter aestuarii</name>
    <dbReference type="NCBI Taxonomy" id="1445661"/>
    <lineage>
        <taxon>Bacteria</taxon>
        <taxon>Pseudomonadati</taxon>
        <taxon>Pseudomonadota</taxon>
        <taxon>Alphaproteobacteria</taxon>
        <taxon>Rhodobacterales</taxon>
        <taxon>Paracoccaceae</taxon>
        <taxon>Aliigemmobacter</taxon>
    </lineage>
</organism>
<evidence type="ECO:0000256" key="9">
    <source>
        <dbReference type="ARBA" id="ARBA00023004"/>
    </source>
</evidence>
<dbReference type="GO" id="GO:0008483">
    <property type="term" value="F:transaminase activity"/>
    <property type="evidence" value="ECO:0007669"/>
    <property type="project" value="UniProtKB-KW"/>
</dbReference>
<feature type="domain" description="Aminotransferase class V" evidence="13">
    <location>
        <begin position="3"/>
        <end position="335"/>
    </location>
</feature>
<evidence type="ECO:0000256" key="2">
    <source>
        <dbReference type="ARBA" id="ARBA00003120"/>
    </source>
</evidence>
<evidence type="ECO:0000259" key="13">
    <source>
        <dbReference type="Pfam" id="PF00266"/>
    </source>
</evidence>
<dbReference type="GO" id="GO:0051536">
    <property type="term" value="F:iron-sulfur cluster binding"/>
    <property type="evidence" value="ECO:0007669"/>
    <property type="project" value="UniProtKB-KW"/>
</dbReference>
<keyword evidence="8" id="KW-0663">Pyridoxal phosphate</keyword>
<evidence type="ECO:0000256" key="5">
    <source>
        <dbReference type="ARBA" id="ARBA00013558"/>
    </source>
</evidence>
<evidence type="ECO:0000256" key="10">
    <source>
        <dbReference type="ARBA" id="ARBA00023014"/>
    </source>
</evidence>
<dbReference type="PROSITE" id="PS00595">
    <property type="entry name" value="AA_TRANSFER_CLASS_5"/>
    <property type="match status" value="1"/>
</dbReference>
<accession>A0A4S3MJH3</accession>
<dbReference type="GO" id="GO:0031071">
    <property type="term" value="F:cysteine desulfurase activity"/>
    <property type="evidence" value="ECO:0007669"/>
    <property type="project" value="UniProtKB-EC"/>
</dbReference>
<proteinExistence type="inferred from homology"/>
<keyword evidence="9" id="KW-0408">Iron</keyword>
<dbReference type="Gene3D" id="3.90.1150.10">
    <property type="entry name" value="Aspartate Aminotransferase, domain 1"/>
    <property type="match status" value="1"/>
</dbReference>
<reference evidence="14 15" key="1">
    <citation type="submission" date="2019-04" db="EMBL/GenBank/DDBJ databases">
        <title>Draft genome sequence of Gemmobacter aestuarii sp. nov.</title>
        <authorList>
            <person name="Hameed A."/>
            <person name="Lin S.-Y."/>
            <person name="Shahina M."/>
            <person name="Lai W.-A."/>
            <person name="Young C.-C."/>
        </authorList>
    </citation>
    <scope>NUCLEOTIDE SEQUENCE [LARGE SCALE GENOMIC DNA]</scope>
    <source>
        <strain evidence="14 15">CC-PW-75</strain>
    </source>
</reference>
<keyword evidence="10" id="KW-0411">Iron-sulfur</keyword>
<comment type="caution">
    <text evidence="14">The sequence shown here is derived from an EMBL/GenBank/DDBJ whole genome shotgun (WGS) entry which is preliminary data.</text>
</comment>
<comment type="similarity">
    <text evidence="3">Belongs to the class-V pyridoxal-phosphate-dependent aminotransferase family. NifS/IscS subfamily.</text>
</comment>
<dbReference type="OrthoDB" id="9808002at2"/>
<evidence type="ECO:0000256" key="12">
    <source>
        <dbReference type="RuleBase" id="RU004504"/>
    </source>
</evidence>
<dbReference type="Gene3D" id="1.10.260.50">
    <property type="match status" value="1"/>
</dbReference>
<dbReference type="EMBL" id="SSND01000005">
    <property type="protein sequence ID" value="THD81589.1"/>
    <property type="molecule type" value="Genomic_DNA"/>
</dbReference>
<keyword evidence="15" id="KW-1185">Reference proteome</keyword>
<evidence type="ECO:0000256" key="8">
    <source>
        <dbReference type="ARBA" id="ARBA00022898"/>
    </source>
</evidence>
<keyword evidence="6 14" id="KW-0808">Transferase</keyword>
<evidence type="ECO:0000313" key="15">
    <source>
        <dbReference type="Proteomes" id="UP000309450"/>
    </source>
</evidence>
<comment type="function">
    <text evidence="2">Catalyzes the removal of elemental sulfur atoms from cysteine to produce alanine. Seems to participate in the biosynthesis of the nitrogenase metalloclusters by providing the inorganic sulfur required for the Fe-S core formation.</text>
</comment>
<dbReference type="Proteomes" id="UP000309450">
    <property type="component" value="Unassembled WGS sequence"/>
</dbReference>
<dbReference type="InterPro" id="IPR015421">
    <property type="entry name" value="PyrdxlP-dep_Trfase_major"/>
</dbReference>
<name>A0A4S3MJH3_9RHOB</name>
<dbReference type="InterPro" id="IPR015422">
    <property type="entry name" value="PyrdxlP-dep_Trfase_small"/>
</dbReference>
<dbReference type="PANTHER" id="PTHR11601:SF34">
    <property type="entry name" value="CYSTEINE DESULFURASE"/>
    <property type="match status" value="1"/>
</dbReference>
<dbReference type="AlphaFoldDB" id="A0A4S3MJH3"/>
<dbReference type="Gene3D" id="3.40.640.10">
    <property type="entry name" value="Type I PLP-dependent aspartate aminotransferase-like (Major domain)"/>
    <property type="match status" value="1"/>
</dbReference>
<dbReference type="SUPFAM" id="SSF53383">
    <property type="entry name" value="PLP-dependent transferases"/>
    <property type="match status" value="1"/>
</dbReference>
<evidence type="ECO:0000256" key="4">
    <source>
        <dbReference type="ARBA" id="ARBA00012239"/>
    </source>
</evidence>
<keyword evidence="7" id="KW-0479">Metal-binding</keyword>